<dbReference type="RefSeq" id="WP_282012153.1">
    <property type="nucleotide sequence ID" value="NZ_OX336137.1"/>
</dbReference>
<dbReference type="InterPro" id="IPR002575">
    <property type="entry name" value="Aminoglycoside_PTrfase"/>
</dbReference>
<dbReference type="Pfam" id="PF01636">
    <property type="entry name" value="APH"/>
    <property type="match status" value="1"/>
</dbReference>
<proteinExistence type="predicted"/>
<dbReference type="EMBL" id="OX336137">
    <property type="protein sequence ID" value="CAI2719313.1"/>
    <property type="molecule type" value="Genomic_DNA"/>
</dbReference>
<dbReference type="InterPro" id="IPR051678">
    <property type="entry name" value="AGP_Transferase"/>
</dbReference>
<dbReference type="Proteomes" id="UP001157733">
    <property type="component" value="Chromosome"/>
</dbReference>
<evidence type="ECO:0000313" key="3">
    <source>
        <dbReference type="Proteomes" id="UP001157733"/>
    </source>
</evidence>
<feature type="domain" description="Aminoglycoside phosphotransferase" evidence="1">
    <location>
        <begin position="37"/>
        <end position="271"/>
    </location>
</feature>
<evidence type="ECO:0000259" key="1">
    <source>
        <dbReference type="Pfam" id="PF01636"/>
    </source>
</evidence>
<reference evidence="2 3" key="1">
    <citation type="submission" date="2022-09" db="EMBL/GenBank/DDBJ databases">
        <authorList>
            <person name="Kop L."/>
        </authorList>
    </citation>
    <scope>NUCLEOTIDE SEQUENCE [LARGE SCALE GENOMIC DNA]</scope>
    <source>
        <strain evidence="2 3">347</strain>
    </source>
</reference>
<accession>A0ABN8W7E0</accession>
<sequence length="357" mass="41261">MNSRTTTNPSASPRFNLPYLARTLGGLFGQSVVGVEATPLEGDASTRRYFRLRPHYRSRGHGPDSLMLMQLPEPFPGNDYDFVRMQKFLEGLNVPVPHLYHYDAEKGFVFLQDCGDQTLEQHLQPCDEAERQAWYRQAVDILADMQHRATQRITPDCPAYSLRFNTAKLLAEMDFMIEHYLEGLCGTTLDDGVWNALRHHLERLCAVLDEQPLRFTHRDFHSRNLMVYDEGLVILDFQDARMGPSQYDLASLLRDSYLPLPEKFVRNMVDRFISLKRQKEKQEVDAGEYHRVFDLMSIQRNLKAIGTFAYQKQVMNNERYLPCIAPTLGYVRDTLKRHPELNGLHRALAAVIPELTV</sequence>
<organism evidence="2 3">
    <name type="scientific">Nitrospina watsonii</name>
    <dbReference type="NCBI Taxonomy" id="1323948"/>
    <lineage>
        <taxon>Bacteria</taxon>
        <taxon>Pseudomonadati</taxon>
        <taxon>Nitrospinota/Tectimicrobiota group</taxon>
        <taxon>Nitrospinota</taxon>
        <taxon>Nitrospinia</taxon>
        <taxon>Nitrospinales</taxon>
        <taxon>Nitrospinaceae</taxon>
        <taxon>Nitrospina</taxon>
    </lineage>
</organism>
<dbReference type="Gene3D" id="3.90.1200.10">
    <property type="match status" value="1"/>
</dbReference>
<gene>
    <name evidence="2" type="ORF">NSPWAT_2457</name>
</gene>
<dbReference type="Gene3D" id="3.30.200.20">
    <property type="entry name" value="Phosphorylase Kinase, domain 1"/>
    <property type="match status" value="1"/>
</dbReference>
<dbReference type="SUPFAM" id="SSF56112">
    <property type="entry name" value="Protein kinase-like (PK-like)"/>
    <property type="match status" value="1"/>
</dbReference>
<evidence type="ECO:0000313" key="2">
    <source>
        <dbReference type="EMBL" id="CAI2719313.1"/>
    </source>
</evidence>
<protein>
    <submittedName>
        <fullName evidence="2">APH domain-containing protein</fullName>
    </submittedName>
</protein>
<dbReference type="InterPro" id="IPR011009">
    <property type="entry name" value="Kinase-like_dom_sf"/>
</dbReference>
<dbReference type="PANTHER" id="PTHR21310">
    <property type="entry name" value="AMINOGLYCOSIDE PHOSPHOTRANSFERASE-RELATED-RELATED"/>
    <property type="match status" value="1"/>
</dbReference>
<keyword evidence="3" id="KW-1185">Reference proteome</keyword>
<name>A0ABN8W7E0_9BACT</name>